<evidence type="ECO:0000313" key="13">
    <source>
        <dbReference type="Proteomes" id="UP000000491"/>
    </source>
</evidence>
<name>F8ESM7_ZYMMT</name>
<feature type="binding site" evidence="8">
    <location>
        <position position="225"/>
    </location>
    <ligand>
        <name>NADP(+)</name>
        <dbReference type="ChEBI" id="CHEBI:58349"/>
    </ligand>
</feature>
<reference evidence="12 13" key="1">
    <citation type="journal article" date="2011" name="J. Bacteriol.">
        <title>Genome sequence of the ethanol-producing Zymomonas mobilis subsp. pomaceae lectotype strain ATCC 29192.</title>
        <authorList>
            <person name="Kouvelis V.N."/>
            <person name="Davenport K.W."/>
            <person name="Brettin T.S."/>
            <person name="Bruce D."/>
            <person name="Detter C."/>
            <person name="Han C.S."/>
            <person name="Nolan M."/>
            <person name="Tapia R."/>
            <person name="Damoulaki A."/>
            <person name="Kyrpides N.C."/>
            <person name="Typas M.A."/>
            <person name="Pappas K.M."/>
        </authorList>
    </citation>
    <scope>NUCLEOTIDE SEQUENCE [LARGE SCALE GENOMIC DNA]</scope>
    <source>
        <strain evidence="13">ATCC 29192 / DSM 22645 / JCM 10191 / CCUG 17912 / NBRC 13757 / NCIMB 11200 / NRRL B-4491 / Barker I</strain>
    </source>
</reference>
<dbReference type="GO" id="GO:0009073">
    <property type="term" value="P:aromatic amino acid family biosynthetic process"/>
    <property type="evidence" value="ECO:0007669"/>
    <property type="project" value="UniProtKB-KW"/>
</dbReference>
<dbReference type="Pfam" id="PF01488">
    <property type="entry name" value="Shikimate_DH"/>
    <property type="match status" value="1"/>
</dbReference>
<evidence type="ECO:0000313" key="12">
    <source>
        <dbReference type="EMBL" id="AEI37802.1"/>
    </source>
</evidence>
<dbReference type="KEGG" id="zmp:Zymop_0903"/>
<feature type="binding site" evidence="8">
    <location>
        <position position="68"/>
    </location>
    <ligand>
        <name>shikimate</name>
        <dbReference type="ChEBI" id="CHEBI:36208"/>
    </ligand>
</feature>
<feature type="binding site" evidence="8">
    <location>
        <position position="93"/>
    </location>
    <ligand>
        <name>shikimate</name>
        <dbReference type="ChEBI" id="CHEBI:36208"/>
    </ligand>
</feature>
<evidence type="ECO:0000256" key="8">
    <source>
        <dbReference type="HAMAP-Rule" id="MF_00222"/>
    </source>
</evidence>
<evidence type="ECO:0000256" key="3">
    <source>
        <dbReference type="ARBA" id="ARBA00022605"/>
    </source>
</evidence>
<feature type="binding site" evidence="8">
    <location>
        <position position="248"/>
    </location>
    <ligand>
        <name>NADP(+)</name>
        <dbReference type="ChEBI" id="CHEBI:58349"/>
    </ligand>
</feature>
<dbReference type="InterPro" id="IPR046346">
    <property type="entry name" value="Aminoacid_DH-like_N_sf"/>
</dbReference>
<comment type="function">
    <text evidence="8">Involved in the biosynthesis of the chorismate, which leads to the biosynthesis of aromatic amino acids. Catalyzes the reversible NADPH linked reduction of 3-dehydroshikimate (DHSA) to yield shikimate (SA).</text>
</comment>
<accession>F8ESM7</accession>
<evidence type="ECO:0000259" key="11">
    <source>
        <dbReference type="Pfam" id="PF18317"/>
    </source>
</evidence>
<dbReference type="InterPro" id="IPR036291">
    <property type="entry name" value="NAD(P)-bd_dom_sf"/>
</dbReference>
<evidence type="ECO:0000256" key="4">
    <source>
        <dbReference type="ARBA" id="ARBA00022857"/>
    </source>
</evidence>
<dbReference type="UniPathway" id="UPA00053">
    <property type="reaction ID" value="UER00087"/>
</dbReference>
<dbReference type="SUPFAM" id="SSF51735">
    <property type="entry name" value="NAD(P)-binding Rossmann-fold domains"/>
    <property type="match status" value="1"/>
</dbReference>
<keyword evidence="6 8" id="KW-0057">Aromatic amino acid biosynthesis</keyword>
<dbReference type="GO" id="GO:0009423">
    <property type="term" value="P:chorismate biosynthetic process"/>
    <property type="evidence" value="ECO:0007669"/>
    <property type="project" value="UniProtKB-UniRule"/>
</dbReference>
<dbReference type="PANTHER" id="PTHR21089">
    <property type="entry name" value="SHIKIMATE DEHYDROGENASE"/>
    <property type="match status" value="1"/>
</dbReference>
<comment type="similarity">
    <text evidence="8">Belongs to the shikimate dehydrogenase family.</text>
</comment>
<gene>
    <name evidence="8" type="primary">aroE</name>
    <name evidence="12" type="ordered locus">Zymop_0903</name>
</gene>
<dbReference type="InterPro" id="IPR006151">
    <property type="entry name" value="Shikm_DH/Glu-tRNA_Rdtase"/>
</dbReference>
<comment type="pathway">
    <text evidence="1 8">Metabolic intermediate biosynthesis; chorismate biosynthesis; chorismate from D-erythrose 4-phosphate and phosphoenolpyruvate: step 4/7.</text>
</comment>
<dbReference type="PATRIC" id="fig|579138.3.peg.951"/>
<feature type="binding site" evidence="8">
    <location>
        <position position="84"/>
    </location>
    <ligand>
        <name>NADP(+)</name>
        <dbReference type="ChEBI" id="CHEBI:58349"/>
    </ligand>
</feature>
<evidence type="ECO:0000256" key="7">
    <source>
        <dbReference type="ARBA" id="ARBA00049442"/>
    </source>
</evidence>
<dbReference type="GO" id="GO:0019632">
    <property type="term" value="P:shikimate metabolic process"/>
    <property type="evidence" value="ECO:0007669"/>
    <property type="project" value="InterPro"/>
</dbReference>
<dbReference type="CDD" id="cd01065">
    <property type="entry name" value="NAD_bind_Shikimate_DH"/>
    <property type="match status" value="1"/>
</dbReference>
<dbReference type="EC" id="1.1.1.25" evidence="2 8"/>
<dbReference type="RefSeq" id="WP_013934198.1">
    <property type="nucleotide sequence ID" value="NC_015709.1"/>
</dbReference>
<feature type="domain" description="Shikimate dehydrogenase substrate binding N-terminal" evidence="10">
    <location>
        <begin position="25"/>
        <end position="95"/>
    </location>
</feature>
<feature type="binding site" evidence="8">
    <location>
        <position position="255"/>
    </location>
    <ligand>
        <name>shikimate</name>
        <dbReference type="ChEBI" id="CHEBI:36208"/>
    </ligand>
</feature>
<dbReference type="Gene3D" id="3.40.50.10860">
    <property type="entry name" value="Leucine Dehydrogenase, chain A, domain 1"/>
    <property type="match status" value="1"/>
</dbReference>
<dbReference type="HAMAP" id="MF_00222">
    <property type="entry name" value="Shikimate_DH_AroE"/>
    <property type="match status" value="1"/>
</dbReference>
<evidence type="ECO:0000256" key="5">
    <source>
        <dbReference type="ARBA" id="ARBA00023002"/>
    </source>
</evidence>
<dbReference type="InterPro" id="IPR041121">
    <property type="entry name" value="SDH_C"/>
</dbReference>
<keyword evidence="5 8" id="KW-0560">Oxidoreductase</keyword>
<proteinExistence type="inferred from homology"/>
<comment type="subunit">
    <text evidence="8">Homodimer.</text>
</comment>
<sequence length="283" mass="30173">MKDENFLKALTGSFSSPSADNPTVEMMEADYRSQKLHARYINCEVTKDNLKAAVEGAKAMGWVGFNCSTPHKVAIIDLIDEIGESASIIGAVNCVTIRDGKMTGDNSDGKGFLLSLKKITDPTDKKIALLGAGGAARAVAVELALAGATEITVINRNAERGEALAKLVNEKTPAQAKFTLWQGDYQLPDDIDILVNATSIGLGDEKALPPVNIDSIKEGLIVADVIPNPPKTAFLKAAAEKKAKTLDGLGMLVNQGAVAIKLWFNIEAETQVMEDRLFDIFGA</sequence>
<dbReference type="AlphaFoldDB" id="F8ESM7"/>
<dbReference type="SUPFAM" id="SSF53223">
    <property type="entry name" value="Aminoacid dehydrogenase-like, N-terminal domain"/>
    <property type="match status" value="1"/>
</dbReference>
<dbReference type="Proteomes" id="UP000000491">
    <property type="component" value="Chromosome"/>
</dbReference>
<evidence type="ECO:0000256" key="2">
    <source>
        <dbReference type="ARBA" id="ARBA00012962"/>
    </source>
</evidence>
<dbReference type="InterPro" id="IPR013708">
    <property type="entry name" value="Shikimate_DH-bd_N"/>
</dbReference>
<dbReference type="eggNOG" id="COG0169">
    <property type="taxonomic scope" value="Bacteria"/>
</dbReference>
<dbReference type="Gene3D" id="3.40.50.720">
    <property type="entry name" value="NAD(P)-binding Rossmann-like Domain"/>
    <property type="match status" value="1"/>
</dbReference>
<dbReference type="HOGENOM" id="CLU_044063_4_4_5"/>
<dbReference type="Pfam" id="PF18317">
    <property type="entry name" value="SDH_C"/>
    <property type="match status" value="1"/>
</dbReference>
<dbReference type="GO" id="GO:0004764">
    <property type="term" value="F:shikimate 3-dehydrogenase (NADP+) activity"/>
    <property type="evidence" value="ECO:0007669"/>
    <property type="project" value="UniProtKB-UniRule"/>
</dbReference>
<dbReference type="InterPro" id="IPR011342">
    <property type="entry name" value="Shikimate_DH"/>
</dbReference>
<keyword evidence="4 8" id="KW-0521">NADP</keyword>
<feature type="active site" description="Proton acceptor" evidence="8">
    <location>
        <position position="72"/>
    </location>
</feature>
<dbReference type="NCBIfam" id="TIGR00507">
    <property type="entry name" value="aroE"/>
    <property type="match status" value="1"/>
</dbReference>
<feature type="binding site" evidence="8">
    <location>
        <position position="108"/>
    </location>
    <ligand>
        <name>shikimate</name>
        <dbReference type="ChEBI" id="CHEBI:36208"/>
    </ligand>
</feature>
<comment type="caution">
    <text evidence="8">Lacks conserved residue(s) required for the propagation of feature annotation.</text>
</comment>
<feature type="binding site" evidence="8">
    <location>
        <begin position="131"/>
        <end position="135"/>
    </location>
    <ligand>
        <name>NADP(+)</name>
        <dbReference type="ChEBI" id="CHEBI:58349"/>
    </ligand>
</feature>
<dbReference type="Pfam" id="PF08501">
    <property type="entry name" value="Shikimate_dh_N"/>
    <property type="match status" value="1"/>
</dbReference>
<evidence type="ECO:0000259" key="9">
    <source>
        <dbReference type="Pfam" id="PF01488"/>
    </source>
</evidence>
<evidence type="ECO:0000259" key="10">
    <source>
        <dbReference type="Pfam" id="PF08501"/>
    </source>
</evidence>
<dbReference type="EMBL" id="CP002865">
    <property type="protein sequence ID" value="AEI37802.1"/>
    <property type="molecule type" value="Genomic_DNA"/>
</dbReference>
<comment type="catalytic activity">
    <reaction evidence="7 8">
        <text>shikimate + NADP(+) = 3-dehydroshikimate + NADPH + H(+)</text>
        <dbReference type="Rhea" id="RHEA:17737"/>
        <dbReference type="ChEBI" id="CHEBI:15378"/>
        <dbReference type="ChEBI" id="CHEBI:16630"/>
        <dbReference type="ChEBI" id="CHEBI:36208"/>
        <dbReference type="ChEBI" id="CHEBI:57783"/>
        <dbReference type="ChEBI" id="CHEBI:58349"/>
        <dbReference type="EC" id="1.1.1.25"/>
    </reaction>
</comment>
<dbReference type="GO" id="GO:0008652">
    <property type="term" value="P:amino acid biosynthetic process"/>
    <property type="evidence" value="ECO:0007669"/>
    <property type="project" value="UniProtKB-KW"/>
</dbReference>
<evidence type="ECO:0000256" key="1">
    <source>
        <dbReference type="ARBA" id="ARBA00004871"/>
    </source>
</evidence>
<protein>
    <recommendedName>
        <fullName evidence="2 8">Shikimate dehydrogenase (NADP(+))</fullName>
        <shortName evidence="8">SDH</shortName>
        <ecNumber evidence="2 8">1.1.1.25</ecNumber>
    </recommendedName>
</protein>
<dbReference type="STRING" id="579138.Zymop_0903"/>
<dbReference type="PANTHER" id="PTHR21089:SF1">
    <property type="entry name" value="BIFUNCTIONAL 3-DEHYDROQUINATE DEHYDRATASE_SHIKIMATE DEHYDROGENASE, CHLOROPLASTIC"/>
    <property type="match status" value="1"/>
</dbReference>
<dbReference type="GO" id="GO:0050661">
    <property type="term" value="F:NADP binding"/>
    <property type="evidence" value="ECO:0007669"/>
    <property type="project" value="InterPro"/>
</dbReference>
<keyword evidence="3 8" id="KW-0028">Amino-acid biosynthesis</keyword>
<evidence type="ECO:0000256" key="6">
    <source>
        <dbReference type="ARBA" id="ARBA00023141"/>
    </source>
</evidence>
<organism evidence="12 13">
    <name type="scientific">Zymomonas mobilis subsp. pomaceae (strain ATCC 29192 / DSM 22645 / JCM 10191 / CCUG 17912 / NBRC 13757 / NCIMB 11200 / NRRL B-4491 / Barker I)</name>
    <dbReference type="NCBI Taxonomy" id="579138"/>
    <lineage>
        <taxon>Bacteria</taxon>
        <taxon>Pseudomonadati</taxon>
        <taxon>Pseudomonadota</taxon>
        <taxon>Alphaproteobacteria</taxon>
        <taxon>Sphingomonadales</taxon>
        <taxon>Zymomonadaceae</taxon>
        <taxon>Zymomonas</taxon>
    </lineage>
</organism>
<feature type="domain" description="Quinate/shikimate 5-dehydrogenase/glutamyl-tRNA reductase" evidence="9">
    <location>
        <begin position="117"/>
        <end position="176"/>
    </location>
</feature>
<dbReference type="InterPro" id="IPR022893">
    <property type="entry name" value="Shikimate_DH_fam"/>
</dbReference>
<feature type="domain" description="SDH C-terminal" evidence="11">
    <location>
        <begin position="248"/>
        <end position="277"/>
    </location>
</feature>